<comment type="similarity">
    <text evidence="6">Belongs to the globin family.</text>
</comment>
<dbReference type="PROSITE" id="PS01033">
    <property type="entry name" value="GLOBIN"/>
    <property type="match status" value="1"/>
</dbReference>
<keyword evidence="5" id="KW-0408">Iron</keyword>
<dbReference type="PANTHER" id="PTHR43396">
    <property type="entry name" value="FLAVOHEMOPROTEIN"/>
    <property type="match status" value="1"/>
</dbReference>
<protein>
    <recommendedName>
        <fullName evidence="7">Globin domain-containing protein</fullName>
    </recommendedName>
</protein>
<evidence type="ECO:0000313" key="8">
    <source>
        <dbReference type="EMBL" id="RUR85706.1"/>
    </source>
</evidence>
<dbReference type="GO" id="GO:0005344">
    <property type="term" value="F:oxygen carrier activity"/>
    <property type="evidence" value="ECO:0007669"/>
    <property type="project" value="UniProtKB-KW"/>
</dbReference>
<reference evidence="8 9" key="1">
    <citation type="journal article" date="2019" name="Genome Biol. Evol.">
        <title>Day and night: Metabolic profiles and evolutionary relationships of six axenic non-marine cyanobacteria.</title>
        <authorList>
            <person name="Will S.E."/>
            <person name="Henke P."/>
            <person name="Boedeker C."/>
            <person name="Huang S."/>
            <person name="Brinkmann H."/>
            <person name="Rohde M."/>
            <person name="Jarek M."/>
            <person name="Friedl T."/>
            <person name="Seufert S."/>
            <person name="Schumacher M."/>
            <person name="Overmann J."/>
            <person name="Neumann-Schaal M."/>
            <person name="Petersen J."/>
        </authorList>
    </citation>
    <scope>NUCLEOTIDE SEQUENCE [LARGE SCALE GENOMIC DNA]</scope>
    <source>
        <strain evidence="8 9">PCC 6912</strain>
    </source>
</reference>
<dbReference type="GO" id="GO:0046210">
    <property type="term" value="P:nitric oxide catabolic process"/>
    <property type="evidence" value="ECO:0007669"/>
    <property type="project" value="TreeGrafter"/>
</dbReference>
<dbReference type="GO" id="GO:0020037">
    <property type="term" value="F:heme binding"/>
    <property type="evidence" value="ECO:0007669"/>
    <property type="project" value="InterPro"/>
</dbReference>
<dbReference type="FunFam" id="1.10.490.10:FF:000003">
    <property type="entry name" value="Flavohemoprotein"/>
    <property type="match status" value="1"/>
</dbReference>
<evidence type="ECO:0000256" key="2">
    <source>
        <dbReference type="ARBA" id="ARBA00022617"/>
    </source>
</evidence>
<comment type="caution">
    <text evidence="8">The sequence shown here is derived from an EMBL/GenBank/DDBJ whole genome shotgun (WGS) entry which is preliminary data.</text>
</comment>
<dbReference type="AlphaFoldDB" id="A0A433NPI3"/>
<evidence type="ECO:0000259" key="7">
    <source>
        <dbReference type="PROSITE" id="PS01033"/>
    </source>
</evidence>
<evidence type="ECO:0000256" key="1">
    <source>
        <dbReference type="ARBA" id="ARBA00006401"/>
    </source>
</evidence>
<dbReference type="InterPro" id="IPR000971">
    <property type="entry name" value="Globin"/>
</dbReference>
<evidence type="ECO:0000256" key="3">
    <source>
        <dbReference type="ARBA" id="ARBA00022621"/>
    </source>
</evidence>
<evidence type="ECO:0000256" key="4">
    <source>
        <dbReference type="ARBA" id="ARBA00022723"/>
    </source>
</evidence>
<dbReference type="STRING" id="211165.GCA_000317285_06122"/>
<keyword evidence="4" id="KW-0479">Metal-binding</keyword>
<dbReference type="GO" id="GO:0008941">
    <property type="term" value="F:nitric oxide dioxygenase NAD(P)H activity"/>
    <property type="evidence" value="ECO:0007669"/>
    <property type="project" value="TreeGrafter"/>
</dbReference>
<dbReference type="GO" id="GO:0046872">
    <property type="term" value="F:metal ion binding"/>
    <property type="evidence" value="ECO:0007669"/>
    <property type="project" value="UniProtKB-KW"/>
</dbReference>
<organism evidence="8 9">
    <name type="scientific">Chlorogloeopsis fritschii PCC 6912</name>
    <dbReference type="NCBI Taxonomy" id="211165"/>
    <lineage>
        <taxon>Bacteria</taxon>
        <taxon>Bacillati</taxon>
        <taxon>Cyanobacteriota</taxon>
        <taxon>Cyanophyceae</taxon>
        <taxon>Nostocales</taxon>
        <taxon>Chlorogloeopsidaceae</taxon>
        <taxon>Chlorogloeopsis</taxon>
    </lineage>
</organism>
<dbReference type="InterPro" id="IPR009050">
    <property type="entry name" value="Globin-like_sf"/>
</dbReference>
<gene>
    <name evidence="8" type="ORF">PCC6912_05310</name>
</gene>
<comment type="similarity">
    <text evidence="1">In the C-terminal section; belongs to the flavoprotein pyridine nucleotide cytochrome reductase family.</text>
</comment>
<dbReference type="InterPro" id="IPR012292">
    <property type="entry name" value="Globin/Proto"/>
</dbReference>
<accession>A0A433NPI3</accession>
<dbReference type="Gene3D" id="1.10.490.10">
    <property type="entry name" value="Globins"/>
    <property type="match status" value="1"/>
</dbReference>
<dbReference type="GO" id="GO:0071500">
    <property type="term" value="P:cellular response to nitrosative stress"/>
    <property type="evidence" value="ECO:0007669"/>
    <property type="project" value="TreeGrafter"/>
</dbReference>
<proteinExistence type="inferred from homology"/>
<dbReference type="Proteomes" id="UP000268857">
    <property type="component" value="Unassembled WGS sequence"/>
</dbReference>
<evidence type="ECO:0000313" key="9">
    <source>
        <dbReference type="Proteomes" id="UP000268857"/>
    </source>
</evidence>
<dbReference type="GO" id="GO:0019825">
    <property type="term" value="F:oxygen binding"/>
    <property type="evidence" value="ECO:0007669"/>
    <property type="project" value="InterPro"/>
</dbReference>
<feature type="domain" description="Globin" evidence="7">
    <location>
        <begin position="1"/>
        <end position="141"/>
    </location>
</feature>
<sequence>MVSQKTIEIVKATAPIIKEKGEEITRRMYQIAFEERPDYKRSFETTWMQHLDGGGQAHKLAAAVYAYATHIDRLDELAKAVETIAHRHVETRILPEQYPLIGEKLLQAMKDVLQDAATDEVISAWAEAYDALANIFIQKEKAIYKQEDQELTNHLATANNTVASN</sequence>
<dbReference type="GO" id="GO:0071949">
    <property type="term" value="F:FAD binding"/>
    <property type="evidence" value="ECO:0007669"/>
    <property type="project" value="TreeGrafter"/>
</dbReference>
<keyword evidence="3 6" id="KW-0561">Oxygen transport</keyword>
<dbReference type="EMBL" id="RSCJ01000002">
    <property type="protein sequence ID" value="RUR85706.1"/>
    <property type="molecule type" value="Genomic_DNA"/>
</dbReference>
<dbReference type="CDD" id="cd08922">
    <property type="entry name" value="FHb-globin"/>
    <property type="match status" value="1"/>
</dbReference>
<name>A0A433NPI3_CHLFR</name>
<dbReference type="SUPFAM" id="SSF46458">
    <property type="entry name" value="Globin-like"/>
    <property type="match status" value="1"/>
</dbReference>
<dbReference type="Pfam" id="PF00042">
    <property type="entry name" value="Globin"/>
    <property type="match status" value="1"/>
</dbReference>
<dbReference type="PANTHER" id="PTHR43396:SF3">
    <property type="entry name" value="FLAVOHEMOPROTEIN"/>
    <property type="match status" value="1"/>
</dbReference>
<dbReference type="OrthoDB" id="510157at2"/>
<keyword evidence="6" id="KW-0813">Transport</keyword>
<evidence type="ECO:0000256" key="6">
    <source>
        <dbReference type="RuleBase" id="RU000356"/>
    </source>
</evidence>
<dbReference type="RefSeq" id="WP_016878127.1">
    <property type="nucleotide sequence ID" value="NZ_AJLN01000141.1"/>
</dbReference>
<evidence type="ECO:0000256" key="5">
    <source>
        <dbReference type="ARBA" id="ARBA00023004"/>
    </source>
</evidence>
<keyword evidence="9" id="KW-1185">Reference proteome</keyword>
<keyword evidence="2 6" id="KW-0349">Heme</keyword>